<sequence length="195" mass="22080">MENKRTSLYIVLRFLFRLLFKVVYPIKLEGKQNLPHNGPAIICSNHISLLDPILLGCISEPHVTFMAKEELFNIPVIGRIIYLLGALPVKRGQVDRNAIKLSLKQLSKNCVFGIFPEGTRHSEDKKPLKGVGFLAARSKAHVVPVTIIGPYRLFRKTRVVVHQPVNYDELDFAKSEDPLLGFSQYIMDTINSELN</sequence>
<dbReference type="AlphaFoldDB" id="B2A4N8"/>
<evidence type="ECO:0000256" key="2">
    <source>
        <dbReference type="ARBA" id="ARBA00023315"/>
    </source>
</evidence>
<reference evidence="4 5" key="1">
    <citation type="submission" date="2008-04" db="EMBL/GenBank/DDBJ databases">
        <title>Complete sequence of chromosome of Natranaerobius thermophilus JW/NM-WN-LF.</title>
        <authorList>
            <consortium name="US DOE Joint Genome Institute"/>
            <person name="Copeland A."/>
            <person name="Lucas S."/>
            <person name="Lapidus A."/>
            <person name="Glavina del Rio T."/>
            <person name="Dalin E."/>
            <person name="Tice H."/>
            <person name="Bruce D."/>
            <person name="Goodwin L."/>
            <person name="Pitluck S."/>
            <person name="Chertkov O."/>
            <person name="Brettin T."/>
            <person name="Detter J.C."/>
            <person name="Han C."/>
            <person name="Kuske C.R."/>
            <person name="Schmutz J."/>
            <person name="Larimer F."/>
            <person name="Land M."/>
            <person name="Hauser L."/>
            <person name="Kyrpides N."/>
            <person name="Lykidis A."/>
            <person name="Mesbah N.M."/>
            <person name="Wiegel J."/>
        </authorList>
    </citation>
    <scope>NUCLEOTIDE SEQUENCE [LARGE SCALE GENOMIC DNA]</scope>
    <source>
        <strain evidence="5">ATCC BAA-1301 / DSM 18059 / JW/NM-WN-LF</strain>
    </source>
</reference>
<dbReference type="eggNOG" id="COG0204">
    <property type="taxonomic scope" value="Bacteria"/>
</dbReference>
<dbReference type="SUPFAM" id="SSF69593">
    <property type="entry name" value="Glycerol-3-phosphate (1)-acyltransferase"/>
    <property type="match status" value="1"/>
</dbReference>
<dbReference type="HOGENOM" id="CLU_027938_4_5_9"/>
<dbReference type="STRING" id="457570.Nther_1639"/>
<dbReference type="SMART" id="SM00563">
    <property type="entry name" value="PlsC"/>
    <property type="match status" value="1"/>
</dbReference>
<accession>B2A4N8</accession>
<evidence type="ECO:0000313" key="4">
    <source>
        <dbReference type="EMBL" id="ACB85213.1"/>
    </source>
</evidence>
<dbReference type="PANTHER" id="PTHR10434:SF11">
    <property type="entry name" value="1-ACYL-SN-GLYCEROL-3-PHOSPHATE ACYLTRANSFERASE"/>
    <property type="match status" value="1"/>
</dbReference>
<dbReference type="CDD" id="cd07989">
    <property type="entry name" value="LPLAT_AGPAT-like"/>
    <property type="match status" value="1"/>
</dbReference>
<dbReference type="GO" id="GO:0006654">
    <property type="term" value="P:phosphatidic acid biosynthetic process"/>
    <property type="evidence" value="ECO:0007669"/>
    <property type="project" value="TreeGrafter"/>
</dbReference>
<feature type="domain" description="Phospholipid/glycerol acyltransferase" evidence="3">
    <location>
        <begin position="40"/>
        <end position="150"/>
    </location>
</feature>
<gene>
    <name evidence="4" type="ordered locus">Nther_1639</name>
</gene>
<dbReference type="EMBL" id="CP001034">
    <property type="protein sequence ID" value="ACB85213.1"/>
    <property type="molecule type" value="Genomic_DNA"/>
</dbReference>
<dbReference type="GO" id="GO:0003841">
    <property type="term" value="F:1-acylglycerol-3-phosphate O-acyltransferase activity"/>
    <property type="evidence" value="ECO:0007669"/>
    <property type="project" value="TreeGrafter"/>
</dbReference>
<organism evidence="4 5">
    <name type="scientific">Natranaerobius thermophilus (strain ATCC BAA-1301 / DSM 18059 / JW/NM-WN-LF)</name>
    <dbReference type="NCBI Taxonomy" id="457570"/>
    <lineage>
        <taxon>Bacteria</taxon>
        <taxon>Bacillati</taxon>
        <taxon>Bacillota</taxon>
        <taxon>Clostridia</taxon>
        <taxon>Natranaerobiales</taxon>
        <taxon>Natranaerobiaceae</taxon>
        <taxon>Natranaerobius</taxon>
    </lineage>
</organism>
<dbReference type="InParanoid" id="B2A4N8"/>
<dbReference type="RefSeq" id="WP_012448081.1">
    <property type="nucleotide sequence ID" value="NC_010718.1"/>
</dbReference>
<dbReference type="PANTHER" id="PTHR10434">
    <property type="entry name" value="1-ACYL-SN-GLYCEROL-3-PHOSPHATE ACYLTRANSFERASE"/>
    <property type="match status" value="1"/>
</dbReference>
<evidence type="ECO:0000313" key="5">
    <source>
        <dbReference type="Proteomes" id="UP000001683"/>
    </source>
</evidence>
<proteinExistence type="predicted"/>
<keyword evidence="2 4" id="KW-0012">Acyltransferase</keyword>
<protein>
    <submittedName>
        <fullName evidence="4">Phospholipid/glycerol acyltransferase</fullName>
    </submittedName>
</protein>
<keyword evidence="5" id="KW-1185">Reference proteome</keyword>
<dbReference type="KEGG" id="nth:Nther_1639"/>
<keyword evidence="1 4" id="KW-0808">Transferase</keyword>
<dbReference type="OrthoDB" id="9803035at2"/>
<evidence type="ECO:0000256" key="1">
    <source>
        <dbReference type="ARBA" id="ARBA00022679"/>
    </source>
</evidence>
<evidence type="ECO:0000259" key="3">
    <source>
        <dbReference type="SMART" id="SM00563"/>
    </source>
</evidence>
<dbReference type="Proteomes" id="UP000001683">
    <property type="component" value="Chromosome"/>
</dbReference>
<dbReference type="FunCoup" id="B2A4N8">
    <property type="interactions" value="233"/>
</dbReference>
<dbReference type="Pfam" id="PF01553">
    <property type="entry name" value="Acyltransferase"/>
    <property type="match status" value="1"/>
</dbReference>
<dbReference type="InterPro" id="IPR002123">
    <property type="entry name" value="Plipid/glycerol_acylTrfase"/>
</dbReference>
<reference evidence="4 5" key="2">
    <citation type="journal article" date="2011" name="J. Bacteriol.">
        <title>Complete genome sequence of the anaerobic, halophilic alkalithermophile Natranaerobius thermophilus JW/NM-WN-LF.</title>
        <authorList>
            <person name="Zhao B."/>
            <person name="Mesbah N.M."/>
            <person name="Dalin E."/>
            <person name="Goodwin L."/>
            <person name="Nolan M."/>
            <person name="Pitluck S."/>
            <person name="Chertkov O."/>
            <person name="Brettin T.S."/>
            <person name="Han J."/>
            <person name="Larimer F.W."/>
            <person name="Land M.L."/>
            <person name="Hauser L."/>
            <person name="Kyrpides N."/>
            <person name="Wiegel J."/>
        </authorList>
    </citation>
    <scope>NUCLEOTIDE SEQUENCE [LARGE SCALE GENOMIC DNA]</scope>
    <source>
        <strain evidence="5">ATCC BAA-1301 / DSM 18059 / JW/NM-WN-LF</strain>
    </source>
</reference>
<name>B2A4N8_NATTJ</name>